<keyword evidence="4" id="KW-0808">Transferase</keyword>
<evidence type="ECO:0000313" key="8">
    <source>
        <dbReference type="Proteomes" id="UP000177126"/>
    </source>
</evidence>
<gene>
    <name evidence="7" type="ORF">A3B04_01245</name>
</gene>
<dbReference type="NCBIfam" id="TIGR00709">
    <property type="entry name" value="dat"/>
    <property type="match status" value="1"/>
</dbReference>
<dbReference type="PANTHER" id="PTHR43552">
    <property type="entry name" value="DIAMINOBUTYRATE--2-OXOGLUTARATE AMINOTRANSFERASE"/>
    <property type="match status" value="1"/>
</dbReference>
<dbReference type="Pfam" id="PF00202">
    <property type="entry name" value="Aminotran_3"/>
    <property type="match status" value="1"/>
</dbReference>
<dbReference type="SUPFAM" id="SSF53383">
    <property type="entry name" value="PLP-dependent transferases"/>
    <property type="match status" value="1"/>
</dbReference>
<dbReference type="PIRSF" id="PIRSF000521">
    <property type="entry name" value="Transaminase_4ab_Lys_Orn"/>
    <property type="match status" value="1"/>
</dbReference>
<comment type="similarity">
    <text evidence="2 6">Belongs to the class-III pyridoxal-phosphate-dependent aminotransferase family.</text>
</comment>
<comment type="cofactor">
    <cofactor evidence="1">
        <name>pyridoxal 5'-phosphate</name>
        <dbReference type="ChEBI" id="CHEBI:597326"/>
    </cofactor>
</comment>
<dbReference type="PROSITE" id="PS00600">
    <property type="entry name" value="AA_TRANSFER_CLASS_3"/>
    <property type="match status" value="1"/>
</dbReference>
<dbReference type="Gene3D" id="3.90.1150.10">
    <property type="entry name" value="Aspartate Aminotransferase, domain 1"/>
    <property type="match status" value="1"/>
</dbReference>
<accession>A0A1G2FU09</accession>
<dbReference type="InterPro" id="IPR015422">
    <property type="entry name" value="PyrdxlP-dep_Trfase_small"/>
</dbReference>
<dbReference type="FunFam" id="3.40.640.10:FF:000004">
    <property type="entry name" value="Acetylornithine aminotransferase"/>
    <property type="match status" value="1"/>
</dbReference>
<sequence length="445" mass="49451">MPGDKSLELLAEQDKLESKNRSYPRGIPIAFESAKGAIVKDVDGNTFIDFFSGCGVLNLGHNNKDIVKNIGEFPDGIMHSLDFPTNVKISFMKELLSALPEKMQGKYKISFGGPTGSDAVEAAIKLARINTGRHTFLSFQGSYHGMTMGALSVTSSLKHRDKVNPLIPGVHFMPYCSCYRCPMGINNKKCNFECIHFIKNVLENPHSGVDKPAAIIIEPIQGEGGTYIPRYGWLEKVVDLARKNGVIVIFDEVQAGFYRTGKLFSFQHTNAVPDIITMSKGIGGIGLPLSLILLRKELDTWEPGTHIGTFRGNQLGMAAGLSAMKFVKRMNIEDYVSKLEKVFFKELKAIQKKSKFIGEVRGRGMMFGIEYVKNKKTKEPFPELAKEIRRLCYENGLLVEIGGYYDNVVRFLPPLIISEKIARNGLNIFNNANITASKIVNSKPE</sequence>
<dbReference type="AlphaFoldDB" id="A0A1G2FU09"/>
<dbReference type="GO" id="GO:0008483">
    <property type="term" value="F:transaminase activity"/>
    <property type="evidence" value="ECO:0007669"/>
    <property type="project" value="UniProtKB-KW"/>
</dbReference>
<evidence type="ECO:0000256" key="2">
    <source>
        <dbReference type="ARBA" id="ARBA00008954"/>
    </source>
</evidence>
<keyword evidence="5 6" id="KW-0663">Pyridoxal phosphate</keyword>
<evidence type="ECO:0000256" key="1">
    <source>
        <dbReference type="ARBA" id="ARBA00001933"/>
    </source>
</evidence>
<dbReference type="Proteomes" id="UP000177126">
    <property type="component" value="Unassembled WGS sequence"/>
</dbReference>
<evidence type="ECO:0000313" key="7">
    <source>
        <dbReference type="EMBL" id="OGZ41569.1"/>
    </source>
</evidence>
<evidence type="ECO:0000256" key="6">
    <source>
        <dbReference type="RuleBase" id="RU003560"/>
    </source>
</evidence>
<comment type="caution">
    <text evidence="7">The sequence shown here is derived from an EMBL/GenBank/DDBJ whole genome shotgun (WGS) entry which is preliminary data.</text>
</comment>
<dbReference type="PANTHER" id="PTHR43552:SF1">
    <property type="entry name" value="DIAMINOBUTYRATE--2-OXOGLUTARATE AMINOTRANSFERASE"/>
    <property type="match status" value="1"/>
</dbReference>
<evidence type="ECO:0008006" key="9">
    <source>
        <dbReference type="Google" id="ProtNLM"/>
    </source>
</evidence>
<dbReference type="CDD" id="cd00610">
    <property type="entry name" value="OAT_like"/>
    <property type="match status" value="1"/>
</dbReference>
<name>A0A1G2FU09_9BACT</name>
<protein>
    <recommendedName>
        <fullName evidence="9">Diaminobutyrate--2-oxoglutarate transaminase</fullName>
    </recommendedName>
</protein>
<keyword evidence="3" id="KW-0032">Aminotransferase</keyword>
<dbReference type="Gene3D" id="3.40.640.10">
    <property type="entry name" value="Type I PLP-dependent aspartate aminotransferase-like (Major domain)"/>
    <property type="match status" value="1"/>
</dbReference>
<dbReference type="EMBL" id="MHNF01000011">
    <property type="protein sequence ID" value="OGZ41569.1"/>
    <property type="molecule type" value="Genomic_DNA"/>
</dbReference>
<dbReference type="InterPro" id="IPR015421">
    <property type="entry name" value="PyrdxlP-dep_Trfase_major"/>
</dbReference>
<evidence type="ECO:0000256" key="4">
    <source>
        <dbReference type="ARBA" id="ARBA00022679"/>
    </source>
</evidence>
<proteinExistence type="inferred from homology"/>
<dbReference type="InterPro" id="IPR049704">
    <property type="entry name" value="Aminotrans_3_PPA_site"/>
</dbReference>
<dbReference type="InterPro" id="IPR005814">
    <property type="entry name" value="Aminotrans_3"/>
</dbReference>
<evidence type="ECO:0000256" key="3">
    <source>
        <dbReference type="ARBA" id="ARBA00022576"/>
    </source>
</evidence>
<organism evidence="7 8">
    <name type="scientific">Candidatus Portnoybacteria bacterium RIFCSPLOWO2_02_FULL_39_11</name>
    <dbReference type="NCBI Taxonomy" id="1802001"/>
    <lineage>
        <taxon>Bacteria</taxon>
        <taxon>Candidatus Portnoyibacteriota</taxon>
    </lineage>
</organism>
<evidence type="ECO:0000256" key="5">
    <source>
        <dbReference type="ARBA" id="ARBA00022898"/>
    </source>
</evidence>
<dbReference type="InterPro" id="IPR004637">
    <property type="entry name" value="Dat"/>
</dbReference>
<dbReference type="GO" id="GO:0030170">
    <property type="term" value="F:pyridoxal phosphate binding"/>
    <property type="evidence" value="ECO:0007669"/>
    <property type="project" value="InterPro"/>
</dbReference>
<dbReference type="InterPro" id="IPR015424">
    <property type="entry name" value="PyrdxlP-dep_Trfase"/>
</dbReference>
<reference evidence="7 8" key="1">
    <citation type="journal article" date="2016" name="Nat. Commun.">
        <title>Thousands of microbial genomes shed light on interconnected biogeochemical processes in an aquifer system.</title>
        <authorList>
            <person name="Anantharaman K."/>
            <person name="Brown C.T."/>
            <person name="Hug L.A."/>
            <person name="Sharon I."/>
            <person name="Castelle C.J."/>
            <person name="Probst A.J."/>
            <person name="Thomas B.C."/>
            <person name="Singh A."/>
            <person name="Wilkins M.J."/>
            <person name="Karaoz U."/>
            <person name="Brodie E.L."/>
            <person name="Williams K.H."/>
            <person name="Hubbard S.S."/>
            <person name="Banfield J.F."/>
        </authorList>
    </citation>
    <scope>NUCLEOTIDE SEQUENCE [LARGE SCALE GENOMIC DNA]</scope>
</reference>